<dbReference type="InterPro" id="IPR021527">
    <property type="entry name" value="DUF2795"/>
</dbReference>
<dbReference type="Proteomes" id="UP000781958">
    <property type="component" value="Unassembled WGS sequence"/>
</dbReference>
<dbReference type="Pfam" id="PF11387">
    <property type="entry name" value="DUF2795"/>
    <property type="match status" value="1"/>
</dbReference>
<organism evidence="1 2">
    <name type="scientific">Azospirillum rugosum</name>
    <dbReference type="NCBI Taxonomy" id="416170"/>
    <lineage>
        <taxon>Bacteria</taxon>
        <taxon>Pseudomonadati</taxon>
        <taxon>Pseudomonadota</taxon>
        <taxon>Alphaproteobacteria</taxon>
        <taxon>Rhodospirillales</taxon>
        <taxon>Azospirillaceae</taxon>
        <taxon>Azospirillum</taxon>
    </lineage>
</organism>
<evidence type="ECO:0000313" key="2">
    <source>
        <dbReference type="Proteomes" id="UP000781958"/>
    </source>
</evidence>
<comment type="caution">
    <text evidence="1">The sequence shown here is derived from an EMBL/GenBank/DDBJ whole genome shotgun (WGS) entry which is preliminary data.</text>
</comment>
<evidence type="ECO:0000313" key="1">
    <source>
        <dbReference type="EMBL" id="MBP2294623.1"/>
    </source>
</evidence>
<sequence>MTRGMGGQSPTNVAHCLKGIDFPANKQDLVKHAQSHKADDEVLDTLKKMPDQEYGNMADVMKGYGQAH</sequence>
<dbReference type="RefSeq" id="WP_209768872.1">
    <property type="nucleotide sequence ID" value="NZ_JAGINP010000017.1"/>
</dbReference>
<protein>
    <recommendedName>
        <fullName evidence="3">DUF2795 domain-containing protein</fullName>
    </recommendedName>
</protein>
<gene>
    <name evidence="1" type="ORF">J2851_004413</name>
</gene>
<accession>A0ABS4SRB3</accession>
<reference evidence="1 2" key="1">
    <citation type="submission" date="2021-03" db="EMBL/GenBank/DDBJ databases">
        <title>Genomic Encyclopedia of Type Strains, Phase III (KMG-III): the genomes of soil and plant-associated and newly described type strains.</title>
        <authorList>
            <person name="Whitman W."/>
        </authorList>
    </citation>
    <scope>NUCLEOTIDE SEQUENCE [LARGE SCALE GENOMIC DNA]</scope>
    <source>
        <strain evidence="1 2">IMMIB AFH-6</strain>
    </source>
</reference>
<keyword evidence="2" id="KW-1185">Reference proteome</keyword>
<name>A0ABS4SRB3_9PROT</name>
<evidence type="ECO:0008006" key="3">
    <source>
        <dbReference type="Google" id="ProtNLM"/>
    </source>
</evidence>
<dbReference type="EMBL" id="JAGINP010000017">
    <property type="protein sequence ID" value="MBP2294623.1"/>
    <property type="molecule type" value="Genomic_DNA"/>
</dbReference>
<proteinExistence type="predicted"/>